<evidence type="ECO:0000313" key="9">
    <source>
        <dbReference type="Proteomes" id="UP000472270"/>
    </source>
</evidence>
<dbReference type="PROSITE" id="PS01186">
    <property type="entry name" value="EGF_2"/>
    <property type="match status" value="1"/>
</dbReference>
<dbReference type="Gene3D" id="2.10.25.10">
    <property type="entry name" value="Laminin"/>
    <property type="match status" value="1"/>
</dbReference>
<dbReference type="InterPro" id="IPR001881">
    <property type="entry name" value="EGF-like_Ca-bd_dom"/>
</dbReference>
<dbReference type="Pfam" id="PF14670">
    <property type="entry name" value="FXa_inhibition"/>
    <property type="match status" value="1"/>
</dbReference>
<evidence type="ECO:0000256" key="3">
    <source>
        <dbReference type="ARBA" id="ARBA00022536"/>
    </source>
</evidence>
<dbReference type="InterPro" id="IPR000742">
    <property type="entry name" value="EGF"/>
</dbReference>
<dbReference type="Proteomes" id="UP000472270">
    <property type="component" value="Unassembled WGS sequence"/>
</dbReference>
<evidence type="ECO:0000259" key="7">
    <source>
        <dbReference type="PROSITE" id="PS01186"/>
    </source>
</evidence>
<dbReference type="GO" id="GO:0005509">
    <property type="term" value="F:calcium ion binding"/>
    <property type="evidence" value="ECO:0007669"/>
    <property type="project" value="InterPro"/>
</dbReference>
<dbReference type="Ensembl" id="ENSSRHT00000080310.1">
    <property type="protein sequence ID" value="ENSSRHP00000078185.1"/>
    <property type="gene ID" value="ENSSRHG00000038793.1"/>
</dbReference>
<name>A0A673LGE8_9TELE</name>
<evidence type="ECO:0000256" key="5">
    <source>
        <dbReference type="ARBA" id="ARBA00022737"/>
    </source>
</evidence>
<keyword evidence="3" id="KW-0245">EGF-like domain</keyword>
<dbReference type="AlphaFoldDB" id="A0A673LGE8"/>
<sequence>MNPVFQLVNIDPYLICQVHNGGCQHRCVNTRGSFYCECNPGFRLHIDGRTCIGESQCHATQ</sequence>
<evidence type="ECO:0000256" key="2">
    <source>
        <dbReference type="ARBA" id="ARBA00022525"/>
    </source>
</evidence>
<protein>
    <recommendedName>
        <fullName evidence="7">EGF-like domain-containing protein</fullName>
    </recommendedName>
</protein>
<feature type="domain" description="EGF-like" evidence="7">
    <location>
        <begin position="36"/>
        <end position="51"/>
    </location>
</feature>
<comment type="subcellular location">
    <subcellularLocation>
        <location evidence="1">Secreted</location>
    </subcellularLocation>
</comment>
<dbReference type="SUPFAM" id="SSF57196">
    <property type="entry name" value="EGF/Laminin"/>
    <property type="match status" value="1"/>
</dbReference>
<keyword evidence="2" id="KW-0964">Secreted</keyword>
<dbReference type="SMART" id="SM00179">
    <property type="entry name" value="EGF_CA"/>
    <property type="match status" value="1"/>
</dbReference>
<reference evidence="8" key="2">
    <citation type="submission" date="2025-09" db="UniProtKB">
        <authorList>
            <consortium name="Ensembl"/>
        </authorList>
    </citation>
    <scope>IDENTIFICATION</scope>
</reference>
<dbReference type="SMART" id="SM00181">
    <property type="entry name" value="EGF"/>
    <property type="match status" value="1"/>
</dbReference>
<organism evidence="8 9">
    <name type="scientific">Sinocyclocheilus rhinocerous</name>
    <dbReference type="NCBI Taxonomy" id="307959"/>
    <lineage>
        <taxon>Eukaryota</taxon>
        <taxon>Metazoa</taxon>
        <taxon>Chordata</taxon>
        <taxon>Craniata</taxon>
        <taxon>Vertebrata</taxon>
        <taxon>Euteleostomi</taxon>
        <taxon>Actinopterygii</taxon>
        <taxon>Neopterygii</taxon>
        <taxon>Teleostei</taxon>
        <taxon>Ostariophysi</taxon>
        <taxon>Cypriniformes</taxon>
        <taxon>Cyprinidae</taxon>
        <taxon>Cyprininae</taxon>
        <taxon>Sinocyclocheilus</taxon>
    </lineage>
</organism>
<dbReference type="FunFam" id="2.10.25.10:FF:000028">
    <property type="entry name" value="Signal peptide, CUB domain and EGF-like domain-containing 2"/>
    <property type="match status" value="1"/>
</dbReference>
<keyword evidence="6" id="KW-1015">Disulfide bond</keyword>
<evidence type="ECO:0000313" key="8">
    <source>
        <dbReference type="Ensembl" id="ENSSRHP00000078185.1"/>
    </source>
</evidence>
<reference evidence="8" key="1">
    <citation type="submission" date="2025-08" db="UniProtKB">
        <authorList>
            <consortium name="Ensembl"/>
        </authorList>
    </citation>
    <scope>IDENTIFICATION</scope>
</reference>
<keyword evidence="9" id="KW-1185">Reference proteome</keyword>
<evidence type="ECO:0000256" key="1">
    <source>
        <dbReference type="ARBA" id="ARBA00004613"/>
    </source>
</evidence>
<evidence type="ECO:0000256" key="4">
    <source>
        <dbReference type="ARBA" id="ARBA00022729"/>
    </source>
</evidence>
<accession>A0A673LGE8</accession>
<keyword evidence="4" id="KW-0732">Signal</keyword>
<proteinExistence type="predicted"/>
<evidence type="ECO:0000256" key="6">
    <source>
        <dbReference type="ARBA" id="ARBA00023157"/>
    </source>
</evidence>
<keyword evidence="5" id="KW-0677">Repeat</keyword>
<dbReference type="GO" id="GO:0005576">
    <property type="term" value="C:extracellular region"/>
    <property type="evidence" value="ECO:0007669"/>
    <property type="project" value="UniProtKB-SubCell"/>
</dbReference>